<name>A0A7W4JAI8_9PROT</name>
<dbReference type="GO" id="GO:0046872">
    <property type="term" value="F:metal ion binding"/>
    <property type="evidence" value="ECO:0007669"/>
    <property type="project" value="UniProtKB-KW"/>
</dbReference>
<dbReference type="Pfam" id="PF00034">
    <property type="entry name" value="Cytochrom_C"/>
    <property type="match status" value="1"/>
</dbReference>
<dbReference type="Proteomes" id="UP000525623">
    <property type="component" value="Unassembled WGS sequence"/>
</dbReference>
<dbReference type="PROSITE" id="PS51007">
    <property type="entry name" value="CYTC"/>
    <property type="match status" value="1"/>
</dbReference>
<protein>
    <submittedName>
        <fullName evidence="7">Cytochrome c</fullName>
    </submittedName>
</protein>
<sequence>MKSRLCSVMVLIASSSPAFAGNDGKALYLETCSGCHQPSGEGQPGLAPPLSNAVLWGGLGDAKARYIAAVMLIGLNGTINSQGNTYAGLAMPPQSQLSDAQLASIATYVLNGLNGVDAHVTPDLFATLRRTPPSHPEIKAMRAVAVK</sequence>
<comment type="caution">
    <text evidence="7">The sequence shown here is derived from an EMBL/GenBank/DDBJ whole genome shotgun (WGS) entry which is preliminary data.</text>
</comment>
<evidence type="ECO:0000256" key="3">
    <source>
        <dbReference type="ARBA" id="ARBA00023004"/>
    </source>
</evidence>
<keyword evidence="2 4" id="KW-0479">Metal-binding</keyword>
<dbReference type="RefSeq" id="WP_182964112.1">
    <property type="nucleotide sequence ID" value="NZ_BAABGC010000002.1"/>
</dbReference>
<dbReference type="SUPFAM" id="SSF46626">
    <property type="entry name" value="Cytochrome c"/>
    <property type="match status" value="1"/>
</dbReference>
<keyword evidence="3 4" id="KW-0408">Iron</keyword>
<dbReference type="Gene3D" id="1.10.760.10">
    <property type="entry name" value="Cytochrome c-like domain"/>
    <property type="match status" value="1"/>
</dbReference>
<keyword evidence="8" id="KW-1185">Reference proteome</keyword>
<accession>A0A7W4JAI8</accession>
<dbReference type="InterPro" id="IPR051459">
    <property type="entry name" value="Cytochrome_c-type_DH"/>
</dbReference>
<dbReference type="PANTHER" id="PTHR35008">
    <property type="entry name" value="BLL4482 PROTEIN-RELATED"/>
    <property type="match status" value="1"/>
</dbReference>
<reference evidence="7 8" key="1">
    <citation type="submission" date="2020-04" db="EMBL/GenBank/DDBJ databases">
        <title>Description of novel Gluconacetobacter.</title>
        <authorList>
            <person name="Sombolestani A."/>
        </authorList>
    </citation>
    <scope>NUCLEOTIDE SEQUENCE [LARGE SCALE GENOMIC DNA]</scope>
    <source>
        <strain evidence="7 8">LMG 27725</strain>
    </source>
</reference>
<evidence type="ECO:0000313" key="7">
    <source>
        <dbReference type="EMBL" id="MBB2177729.1"/>
    </source>
</evidence>
<dbReference type="GO" id="GO:0020037">
    <property type="term" value="F:heme binding"/>
    <property type="evidence" value="ECO:0007669"/>
    <property type="project" value="InterPro"/>
</dbReference>
<dbReference type="InterPro" id="IPR009056">
    <property type="entry name" value="Cyt_c-like_dom"/>
</dbReference>
<proteinExistence type="predicted"/>
<dbReference type="PANTHER" id="PTHR35008:SF8">
    <property type="entry name" value="ALCOHOL DEHYDROGENASE CYTOCHROME C SUBUNIT"/>
    <property type="match status" value="1"/>
</dbReference>
<dbReference type="GO" id="GO:0009055">
    <property type="term" value="F:electron transfer activity"/>
    <property type="evidence" value="ECO:0007669"/>
    <property type="project" value="InterPro"/>
</dbReference>
<evidence type="ECO:0000259" key="6">
    <source>
        <dbReference type="PROSITE" id="PS51007"/>
    </source>
</evidence>
<evidence type="ECO:0000256" key="2">
    <source>
        <dbReference type="ARBA" id="ARBA00022723"/>
    </source>
</evidence>
<feature type="chain" id="PRO_5031127926" evidence="5">
    <location>
        <begin position="21"/>
        <end position="147"/>
    </location>
</feature>
<gene>
    <name evidence="7" type="ORF">HLH29_00850</name>
</gene>
<evidence type="ECO:0000256" key="4">
    <source>
        <dbReference type="PROSITE-ProRule" id="PRU00433"/>
    </source>
</evidence>
<evidence type="ECO:0000313" key="8">
    <source>
        <dbReference type="Proteomes" id="UP000525623"/>
    </source>
</evidence>
<feature type="signal peptide" evidence="5">
    <location>
        <begin position="1"/>
        <end position="20"/>
    </location>
</feature>
<organism evidence="7 8">
    <name type="scientific">Gluconacetobacter tumulicola</name>
    <dbReference type="NCBI Taxonomy" id="1017177"/>
    <lineage>
        <taxon>Bacteria</taxon>
        <taxon>Pseudomonadati</taxon>
        <taxon>Pseudomonadota</taxon>
        <taxon>Alphaproteobacteria</taxon>
        <taxon>Acetobacterales</taxon>
        <taxon>Acetobacteraceae</taxon>
        <taxon>Gluconacetobacter</taxon>
    </lineage>
</organism>
<evidence type="ECO:0000256" key="5">
    <source>
        <dbReference type="SAM" id="SignalP"/>
    </source>
</evidence>
<dbReference type="InterPro" id="IPR036909">
    <property type="entry name" value="Cyt_c-like_dom_sf"/>
</dbReference>
<dbReference type="AlphaFoldDB" id="A0A7W4JAI8"/>
<keyword evidence="1 4" id="KW-0349">Heme</keyword>
<evidence type="ECO:0000256" key="1">
    <source>
        <dbReference type="ARBA" id="ARBA00022617"/>
    </source>
</evidence>
<feature type="domain" description="Cytochrome c" evidence="6">
    <location>
        <begin position="19"/>
        <end position="113"/>
    </location>
</feature>
<dbReference type="EMBL" id="JABEQL010000001">
    <property type="protein sequence ID" value="MBB2177729.1"/>
    <property type="molecule type" value="Genomic_DNA"/>
</dbReference>
<keyword evidence="5" id="KW-0732">Signal</keyword>